<reference evidence="2 3" key="1">
    <citation type="journal article" date="2014" name="Nat. Commun.">
        <title>Klebsormidium flaccidum genome reveals primary factors for plant terrestrial adaptation.</title>
        <authorList>
            <person name="Hori K."/>
            <person name="Maruyama F."/>
            <person name="Fujisawa T."/>
            <person name="Togashi T."/>
            <person name="Yamamoto N."/>
            <person name="Seo M."/>
            <person name="Sato S."/>
            <person name="Yamada T."/>
            <person name="Mori H."/>
            <person name="Tajima N."/>
            <person name="Moriyama T."/>
            <person name="Ikeuchi M."/>
            <person name="Watanabe M."/>
            <person name="Wada H."/>
            <person name="Kobayashi K."/>
            <person name="Saito M."/>
            <person name="Masuda T."/>
            <person name="Sasaki-Sekimoto Y."/>
            <person name="Mashiguchi K."/>
            <person name="Awai K."/>
            <person name="Shimojima M."/>
            <person name="Masuda S."/>
            <person name="Iwai M."/>
            <person name="Nobusawa T."/>
            <person name="Narise T."/>
            <person name="Kondo S."/>
            <person name="Saito H."/>
            <person name="Sato R."/>
            <person name="Murakawa M."/>
            <person name="Ihara Y."/>
            <person name="Oshima-Yamada Y."/>
            <person name="Ohtaka K."/>
            <person name="Satoh M."/>
            <person name="Sonobe K."/>
            <person name="Ishii M."/>
            <person name="Ohtani R."/>
            <person name="Kanamori-Sato M."/>
            <person name="Honoki R."/>
            <person name="Miyazaki D."/>
            <person name="Mochizuki H."/>
            <person name="Umetsu J."/>
            <person name="Higashi K."/>
            <person name="Shibata D."/>
            <person name="Kamiya Y."/>
            <person name="Sato N."/>
            <person name="Nakamura Y."/>
            <person name="Tabata S."/>
            <person name="Ida S."/>
            <person name="Kurokawa K."/>
            <person name="Ohta H."/>
        </authorList>
    </citation>
    <scope>NUCLEOTIDE SEQUENCE [LARGE SCALE GENOMIC DNA]</scope>
    <source>
        <strain evidence="2 3">NIES-2285</strain>
    </source>
</reference>
<gene>
    <name evidence="2" type="ORF">KFL_000920190</name>
</gene>
<feature type="compositionally biased region" description="Polar residues" evidence="1">
    <location>
        <begin position="177"/>
        <end position="186"/>
    </location>
</feature>
<keyword evidence="3" id="KW-1185">Reference proteome</keyword>
<dbReference type="SUPFAM" id="SSF48371">
    <property type="entry name" value="ARM repeat"/>
    <property type="match status" value="1"/>
</dbReference>
<dbReference type="PANTHER" id="PTHR14873">
    <property type="entry name" value="OS06G0694100 PROTEIN"/>
    <property type="match status" value="1"/>
</dbReference>
<accession>A0A0U9HJ67</accession>
<organism evidence="2 3">
    <name type="scientific">Klebsormidium nitens</name>
    <name type="common">Green alga</name>
    <name type="synonym">Ulothrix nitens</name>
    <dbReference type="NCBI Taxonomy" id="105231"/>
    <lineage>
        <taxon>Eukaryota</taxon>
        <taxon>Viridiplantae</taxon>
        <taxon>Streptophyta</taxon>
        <taxon>Klebsormidiophyceae</taxon>
        <taxon>Klebsormidiales</taxon>
        <taxon>Klebsormidiaceae</taxon>
        <taxon>Klebsormidium</taxon>
    </lineage>
</organism>
<dbReference type="STRING" id="105231.A0A0U9HJ67"/>
<dbReference type="AlphaFoldDB" id="A0A0U9HJ67"/>
<evidence type="ECO:0000256" key="1">
    <source>
        <dbReference type="SAM" id="MobiDB-lite"/>
    </source>
</evidence>
<evidence type="ECO:0000313" key="2">
    <source>
        <dbReference type="EMBL" id="GAQ81835.1"/>
    </source>
</evidence>
<feature type="region of interest" description="Disordered" evidence="1">
    <location>
        <begin position="442"/>
        <end position="465"/>
    </location>
</feature>
<dbReference type="InterPro" id="IPR016024">
    <property type="entry name" value="ARM-type_fold"/>
</dbReference>
<dbReference type="OrthoDB" id="753785at2759"/>
<feature type="region of interest" description="Disordered" evidence="1">
    <location>
        <begin position="172"/>
        <end position="199"/>
    </location>
</feature>
<protein>
    <submittedName>
        <fullName evidence="2">Uncharacterized protein</fullName>
    </submittedName>
</protein>
<dbReference type="Proteomes" id="UP000054558">
    <property type="component" value="Unassembled WGS sequence"/>
</dbReference>
<dbReference type="PANTHER" id="PTHR14873:SF1">
    <property type="entry name" value="OS06G0694100 PROTEIN"/>
    <property type="match status" value="1"/>
</dbReference>
<dbReference type="EMBL" id="DF237041">
    <property type="protein sequence ID" value="GAQ81835.1"/>
    <property type="molecule type" value="Genomic_DNA"/>
</dbReference>
<sequence>MEGADGSMNVPTQAGTASKAVWRDILNQLLASEDSSAIEKLGAAARSSLTDILKEGSGVGHLWPPVLKGLSVPLEISTLTSPDSSPTVALFHRRASVYMDLLQILLAAQLELPKRGTEEKAQVSDAILASTVYALIGSEGTDGSIWTNPELSRKAHEVILLAGRQPVETPPAVLRQGAQSQDSSSLVRKPPTTLATPKSEEESIQLILLAHLDRFLSKLHPTLRTKAPGSDEASFRGSEEAPRGAAILAAHQLSFIIRSIGFPALGPVINKAMPSVLTAVDHWAPPVKKQGLLALAHVVENVTVAELSWCGEVVMDALCKTAVGCDEEVWPVALPTLVTATVKIAGRDPRQKWYSHVLLLLLRDMELHYTDVPRRLVWLRGIPPLVDALRLFVVAHFKRLMPLLLTWLRAPDAETRVRTLDLLKLVILNTWPRMPAHADRLTSELRKASEASEPGHDRTEAREKSEEACQLLQRCKEHQQRCQSIEAPGIRA</sequence>
<evidence type="ECO:0000313" key="3">
    <source>
        <dbReference type="Proteomes" id="UP000054558"/>
    </source>
</evidence>
<proteinExistence type="predicted"/>
<name>A0A0U9HJ67_KLENI</name>